<proteinExistence type="inferred from homology"/>
<dbReference type="PROSITE" id="PS51257">
    <property type="entry name" value="PROKAR_LIPOPROTEIN"/>
    <property type="match status" value="1"/>
</dbReference>
<name>A0A842YKL8_METTF</name>
<comment type="caution">
    <text evidence="2">The sequence shown here is derived from an EMBL/GenBank/DDBJ whole genome shotgun (WGS) entry which is preliminary data.</text>
</comment>
<dbReference type="SUPFAM" id="SSF75169">
    <property type="entry name" value="DsrEFH-like"/>
    <property type="match status" value="1"/>
</dbReference>
<organism evidence="2 3">
    <name type="scientific">Methanothermobacter thermautotrophicus</name>
    <name type="common">Methanobacterium thermoformicicum</name>
    <dbReference type="NCBI Taxonomy" id="145262"/>
    <lineage>
        <taxon>Archaea</taxon>
        <taxon>Methanobacteriati</taxon>
        <taxon>Methanobacteriota</taxon>
        <taxon>Methanomada group</taxon>
        <taxon>Methanobacteria</taxon>
        <taxon>Methanobacteriales</taxon>
        <taxon>Methanobacteriaceae</taxon>
        <taxon>Methanothermobacter</taxon>
    </lineage>
</organism>
<dbReference type="Pfam" id="PF02635">
    <property type="entry name" value="DsrE"/>
    <property type="match status" value="1"/>
</dbReference>
<reference evidence="2" key="1">
    <citation type="submission" date="2018-06" db="EMBL/GenBank/DDBJ databases">
        <title>Draft genome sequence of Methanothermobacter thermautotrophicus Strain WHS, a thermophilic, hydrogenotrophic methanogen isolated from Washburn Hot Springs in Yellowstone National Park, USA.</title>
        <authorList>
            <person name="Mckay L.J."/>
            <person name="Klingelsmith K."/>
            <person name="Inskeep W.P."/>
            <person name="Fields M.W."/>
        </authorList>
    </citation>
    <scope>NUCLEOTIDE SEQUENCE</scope>
    <source>
        <strain evidence="2">WHS</strain>
    </source>
</reference>
<protein>
    <submittedName>
        <fullName evidence="2">Sulfur reduction protein DsrE</fullName>
    </submittedName>
</protein>
<dbReference type="InterPro" id="IPR027396">
    <property type="entry name" value="DsrEFH-like"/>
</dbReference>
<comment type="similarity">
    <text evidence="1">Belongs to the DsrF/TusC family.</text>
</comment>
<dbReference type="EMBL" id="QKOF01000006">
    <property type="protein sequence ID" value="MBE2900062.1"/>
    <property type="molecule type" value="Genomic_DNA"/>
</dbReference>
<dbReference type="Gene3D" id="3.40.1260.10">
    <property type="entry name" value="DsrEFH-like"/>
    <property type="match status" value="1"/>
</dbReference>
<dbReference type="AlphaFoldDB" id="A0A842YKL8"/>
<gene>
    <name evidence="2" type="ORF">DNK57_04420</name>
</gene>
<dbReference type="Proteomes" id="UP000646659">
    <property type="component" value="Unassembled WGS sequence"/>
</dbReference>
<dbReference type="OrthoDB" id="68795at2157"/>
<dbReference type="PANTHER" id="PTHR38780">
    <property type="entry name" value="PROTEIN TUSC"/>
    <property type="match status" value="1"/>
</dbReference>
<dbReference type="RefSeq" id="WP_192961851.1">
    <property type="nucleotide sequence ID" value="NZ_QKOF01000006.1"/>
</dbReference>
<evidence type="ECO:0000313" key="3">
    <source>
        <dbReference type="Proteomes" id="UP000646659"/>
    </source>
</evidence>
<dbReference type="PANTHER" id="PTHR38780:SF1">
    <property type="entry name" value="PROTEIN TUSC"/>
    <property type="match status" value="1"/>
</dbReference>
<evidence type="ECO:0000256" key="1">
    <source>
        <dbReference type="ARBA" id="ARBA00005996"/>
    </source>
</evidence>
<evidence type="ECO:0000313" key="2">
    <source>
        <dbReference type="EMBL" id="MBE2900062.1"/>
    </source>
</evidence>
<dbReference type="InterPro" id="IPR017462">
    <property type="entry name" value="Sulphur_relay_TusC/DsrF"/>
</dbReference>
<dbReference type="InterPro" id="IPR003787">
    <property type="entry name" value="Sulphur_relay_DsrE/F-like"/>
</dbReference>
<sequence>MKSALIIIDRAPYGCENAFSGLYIVIACLNSSLDADVLLMEDGVYAAVADQVSEAIGYPNVEELTYLIFPEGSVFVHERSLKERGLEEEDLVEAAEIINDEELHEILSAKSETAILKI</sequence>
<accession>A0A842YKL8</accession>